<name>A0ACB9RF99_9MYRT</name>
<keyword evidence="2" id="KW-1185">Reference proteome</keyword>
<protein>
    <submittedName>
        <fullName evidence="1">Uncharacterized protein</fullName>
    </submittedName>
</protein>
<dbReference type="EMBL" id="CM042883">
    <property type="protein sequence ID" value="KAI4376294.1"/>
    <property type="molecule type" value="Genomic_DNA"/>
</dbReference>
<organism evidence="1 2">
    <name type="scientific">Melastoma candidum</name>
    <dbReference type="NCBI Taxonomy" id="119954"/>
    <lineage>
        <taxon>Eukaryota</taxon>
        <taxon>Viridiplantae</taxon>
        <taxon>Streptophyta</taxon>
        <taxon>Embryophyta</taxon>
        <taxon>Tracheophyta</taxon>
        <taxon>Spermatophyta</taxon>
        <taxon>Magnoliopsida</taxon>
        <taxon>eudicotyledons</taxon>
        <taxon>Gunneridae</taxon>
        <taxon>Pentapetalae</taxon>
        <taxon>rosids</taxon>
        <taxon>malvids</taxon>
        <taxon>Myrtales</taxon>
        <taxon>Melastomataceae</taxon>
        <taxon>Melastomatoideae</taxon>
        <taxon>Melastomateae</taxon>
        <taxon>Melastoma</taxon>
    </lineage>
</organism>
<evidence type="ECO:0000313" key="2">
    <source>
        <dbReference type="Proteomes" id="UP001057402"/>
    </source>
</evidence>
<dbReference type="Proteomes" id="UP001057402">
    <property type="component" value="Chromosome 4"/>
</dbReference>
<accession>A0ACB9RF99</accession>
<reference evidence="2" key="1">
    <citation type="journal article" date="2023" name="Front. Plant Sci.">
        <title>Chromosomal-level genome assembly of Melastoma candidum provides insights into trichome evolution.</title>
        <authorList>
            <person name="Zhong Y."/>
            <person name="Wu W."/>
            <person name="Sun C."/>
            <person name="Zou P."/>
            <person name="Liu Y."/>
            <person name="Dai S."/>
            <person name="Zhou R."/>
        </authorList>
    </citation>
    <scope>NUCLEOTIDE SEQUENCE [LARGE SCALE GENOMIC DNA]</scope>
</reference>
<comment type="caution">
    <text evidence="1">The sequence shown here is derived from an EMBL/GenBank/DDBJ whole genome shotgun (WGS) entry which is preliminary data.</text>
</comment>
<evidence type="ECO:0000313" key="1">
    <source>
        <dbReference type="EMBL" id="KAI4376294.1"/>
    </source>
</evidence>
<gene>
    <name evidence="1" type="ORF">MLD38_014075</name>
</gene>
<sequence length="381" mass="41372">MEAPEFTLFASPDRCHSLTASSGNVGDHFVVEDLLNFPPDDADGALDNVTGSSTDSSTVTAIDSGNSSVWGGPSSRETCFDGGFPDSQFSADICVPYDDMAELEWLSNFVEESFSTDDHQNLHLISGMSSRTADEASGTAPDDSHPSLGCGDDGCGGTSMMFHSEMTVPAKARSKRSRAATCNWASRLLVLSSEDSSPEEAAVNVHVEEPQAPLPLLVPPQQAAVVVPGGGKKTARSTTPKKKHSAEGAVPGREARRCLHCATDTTPQWRTGPMGPKTLCNACGVRYKSGRLVPEYRPAASPTFMLTKHSNSHRKVLELRRLKEMTRAAQQQQQQIQLPHHHQQQQPRSLPDVQNDMVLDTESEDGYLIHQHVCPDFWHPI</sequence>
<proteinExistence type="predicted"/>